<accession>A0A1V9HDB7</accession>
<evidence type="ECO:0000256" key="1">
    <source>
        <dbReference type="SAM" id="Phobius"/>
    </source>
</evidence>
<reference evidence="2 3" key="2">
    <citation type="journal article" date="2017" name="Plant Pathol.">
        <title>Pathogenicity and virulence gene content of Xanthomonas strains infecting Araceae, formerly known as Xanthomonas axonopodis pv. dieffenbachiae.</title>
        <authorList>
            <person name="Constantin E.C."/>
            <person name="Haegeman A."/>
            <person name="Van Vaerenbergh J."/>
            <person name="Baeyen S."/>
            <person name="Van Malderghem C."/>
            <person name="Maes M."/>
            <person name="Cottyn B."/>
        </authorList>
    </citation>
    <scope>NUCLEOTIDE SEQUENCE [LARGE SCALE GENOMIC DNA]</scope>
    <source>
        <strain evidence="3">LMG9055</strain>
    </source>
</reference>
<dbReference type="Proteomes" id="UP000050343">
    <property type="component" value="Unassembled WGS sequence"/>
</dbReference>
<organism evidence="2 3">
    <name type="scientific">Xanthomonas phaseoli pv. syngonii LMG 9055</name>
    <dbReference type="NCBI Taxonomy" id="1437878"/>
    <lineage>
        <taxon>Bacteria</taxon>
        <taxon>Pseudomonadati</taxon>
        <taxon>Pseudomonadota</taxon>
        <taxon>Gammaproteobacteria</taxon>
        <taxon>Lysobacterales</taxon>
        <taxon>Lysobacteraceae</taxon>
        <taxon>Xanthomonas</taxon>
    </lineage>
</organism>
<keyword evidence="1" id="KW-0812">Transmembrane</keyword>
<dbReference type="AlphaFoldDB" id="A0A1V9HDB7"/>
<evidence type="ECO:0000313" key="2">
    <source>
        <dbReference type="EMBL" id="OQP80846.1"/>
    </source>
</evidence>
<feature type="transmembrane region" description="Helical" evidence="1">
    <location>
        <begin position="145"/>
        <end position="163"/>
    </location>
</feature>
<evidence type="ECO:0000313" key="3">
    <source>
        <dbReference type="Proteomes" id="UP000050343"/>
    </source>
</evidence>
<keyword evidence="1" id="KW-0472">Membrane</keyword>
<feature type="transmembrane region" description="Helical" evidence="1">
    <location>
        <begin position="12"/>
        <end position="31"/>
    </location>
</feature>
<feature type="transmembrane region" description="Helical" evidence="1">
    <location>
        <begin position="115"/>
        <end position="133"/>
    </location>
</feature>
<feature type="transmembrane region" description="Helical" evidence="1">
    <location>
        <begin position="82"/>
        <end position="103"/>
    </location>
</feature>
<keyword evidence="1" id="KW-1133">Transmembrane helix</keyword>
<gene>
    <name evidence="2" type="ORF">IA54_021650</name>
</gene>
<proteinExistence type="predicted"/>
<sequence length="217" mass="24061">MAATHDTRVLWVVATVVTGGLFWALMAIHAADAYTLWRWRELNVLAAVHCRSGWDGATFLALLVLFALMRDEMERAGVSPHLLPWIAVALLTCAARLALIRLLGSTGRRARRASMAALAACLVALWFVCFAVAQLGTHRLSVIESIWFEVTSIIAAIATYVGVKQMIYSLRTLSLQTTPTLAHSWAVWTRAAKRHSSAGKRFIRKRPANVGRRKGRR</sequence>
<reference evidence="2 3" key="1">
    <citation type="journal article" date="2016" name="Plant Pathol.">
        <title>Genetic characterization of strains named as Xanthomonas axonopodis pv. dieffenbachiae leads to a taxonomic revision of the X. axonopodis species complex.</title>
        <authorList>
            <person name="Constantin E.C."/>
            <person name="Cleenwerck I."/>
            <person name="Maes M."/>
            <person name="Baeyen S."/>
            <person name="Van Malderghem C."/>
            <person name="De Vos P."/>
            <person name="Cottyn B."/>
        </authorList>
    </citation>
    <scope>NUCLEOTIDE SEQUENCE [LARGE SCALE GENOMIC DNA]</scope>
    <source>
        <strain evidence="3">LMG9055</strain>
    </source>
</reference>
<comment type="caution">
    <text evidence="2">The sequence shown here is derived from an EMBL/GenBank/DDBJ whole genome shotgun (WGS) entry which is preliminary data.</text>
</comment>
<protein>
    <submittedName>
        <fullName evidence="2">Uncharacterized protein</fullName>
    </submittedName>
</protein>
<dbReference type="EMBL" id="JPUO02000111">
    <property type="protein sequence ID" value="OQP80846.1"/>
    <property type="molecule type" value="Genomic_DNA"/>
</dbReference>
<name>A0A1V9HDB7_9XANT</name>